<dbReference type="RefSeq" id="WP_160332326.1">
    <property type="nucleotide sequence ID" value="NZ_WSRS01000012.1"/>
</dbReference>
<evidence type="ECO:0000313" key="4">
    <source>
        <dbReference type="Proteomes" id="UP000461595"/>
    </source>
</evidence>
<gene>
    <name evidence="3" type="ORF">E5983_02390</name>
</gene>
<accession>A0A7X3G7S7</accession>
<comment type="caution">
    <text evidence="3">The sequence shown here is derived from an EMBL/GenBank/DDBJ whole genome shotgun (WGS) entry which is preliminary data.</text>
</comment>
<dbReference type="NCBIfam" id="NF046071">
    <property type="entry name" value="B1-4RhmsylTfaseCps2T"/>
    <property type="match status" value="1"/>
</dbReference>
<evidence type="ECO:0000313" key="3">
    <source>
        <dbReference type="EMBL" id="MVX58502.1"/>
    </source>
</evidence>
<sequence length="392" mass="44896">MKRSVYIIGSKGIPAKYGGFETFVEKLTEFQTDSDIQYYVACMRENSAKSGITQDTFEHNGAICFNIDVPNIGPARAIAYDIQALKKAIDLAKENHDQAPIFYVLACRIGPFIAGLKREIRKIGGQLFVNPDGHEWLRAKWSYPVRRYWKLSEGLMVKHADLLVCDSQNIESYIQKDYAKYQPQTIYIAYGTETSKSKLTSDDAKVRDWFAEKCITEGQYYLVVGRFVPENNYEAMIRGFMQSDSKRDFVLITNVEENKFYDKLLAETQFDQDSRIKFVGTVYDQELLKYIREQAFAYLHGHEVGGTNPSLLEALASTQLNLLLDVGFNREVGQDAALYWKKEGLAQTINAAEQMTDQERFEADLASNQRIAQAFTWEKIVTDYQNLFKESS</sequence>
<dbReference type="EMBL" id="WSRS01000012">
    <property type="protein sequence ID" value="MVX58502.1"/>
    <property type="molecule type" value="Genomic_DNA"/>
</dbReference>
<dbReference type="Gene3D" id="3.40.50.2000">
    <property type="entry name" value="Glycogen Phosphorylase B"/>
    <property type="match status" value="2"/>
</dbReference>
<dbReference type="CDD" id="cd04955">
    <property type="entry name" value="GT4-like"/>
    <property type="match status" value="1"/>
</dbReference>
<dbReference type="PANTHER" id="PTHR46401">
    <property type="entry name" value="GLYCOSYLTRANSFERASE WBBK-RELATED"/>
    <property type="match status" value="1"/>
</dbReference>
<dbReference type="Pfam" id="PF09314">
    <property type="entry name" value="DUF1972"/>
    <property type="match status" value="1"/>
</dbReference>
<proteinExistence type="predicted"/>
<name>A0A7X3G7S7_9STRE</name>
<organism evidence="3 4">
    <name type="scientific">Streptococcus danieliae</name>
    <dbReference type="NCBI Taxonomy" id="747656"/>
    <lineage>
        <taxon>Bacteria</taxon>
        <taxon>Bacillati</taxon>
        <taxon>Bacillota</taxon>
        <taxon>Bacilli</taxon>
        <taxon>Lactobacillales</taxon>
        <taxon>Streptococcaceae</taxon>
        <taxon>Streptococcus</taxon>
    </lineage>
</organism>
<keyword evidence="1" id="KW-0808">Transferase</keyword>
<dbReference type="OrthoDB" id="9792269at2"/>
<dbReference type="Proteomes" id="UP000461595">
    <property type="component" value="Unassembled WGS sequence"/>
</dbReference>
<dbReference type="GO" id="GO:0009103">
    <property type="term" value="P:lipopolysaccharide biosynthetic process"/>
    <property type="evidence" value="ECO:0007669"/>
    <property type="project" value="TreeGrafter"/>
</dbReference>
<dbReference type="PANTHER" id="PTHR46401:SF2">
    <property type="entry name" value="GLYCOSYLTRANSFERASE WBBK-RELATED"/>
    <property type="match status" value="1"/>
</dbReference>
<evidence type="ECO:0000259" key="2">
    <source>
        <dbReference type="Pfam" id="PF09314"/>
    </source>
</evidence>
<dbReference type="InterPro" id="IPR015393">
    <property type="entry name" value="DUF1972"/>
</dbReference>
<dbReference type="SUPFAM" id="SSF53756">
    <property type="entry name" value="UDP-Glycosyltransferase/glycogen phosphorylase"/>
    <property type="match status" value="1"/>
</dbReference>
<reference evidence="3 4" key="1">
    <citation type="submission" date="2019-12" db="EMBL/GenBank/DDBJ databases">
        <title>Microbes associate with the intestines of laboratory mice.</title>
        <authorList>
            <person name="Navarre W."/>
            <person name="Wong E."/>
        </authorList>
    </citation>
    <scope>NUCLEOTIDE SEQUENCE [LARGE SCALE GENOMIC DNA]</scope>
    <source>
        <strain evidence="3 4">NM51_B2-22</strain>
    </source>
</reference>
<feature type="domain" description="DUF1972" evidence="2">
    <location>
        <begin position="3"/>
        <end position="193"/>
    </location>
</feature>
<dbReference type="GO" id="GO:0016757">
    <property type="term" value="F:glycosyltransferase activity"/>
    <property type="evidence" value="ECO:0007669"/>
    <property type="project" value="TreeGrafter"/>
</dbReference>
<dbReference type="AlphaFoldDB" id="A0A7X3G7S7"/>
<protein>
    <submittedName>
        <fullName evidence="3">DUF1972 domain-containing protein</fullName>
    </submittedName>
</protein>
<evidence type="ECO:0000256" key="1">
    <source>
        <dbReference type="ARBA" id="ARBA00022679"/>
    </source>
</evidence>